<proteinExistence type="predicted"/>
<dbReference type="RefSeq" id="WP_339574913.1">
    <property type="nucleotide sequence ID" value="NZ_JBBIAA010000009.1"/>
</dbReference>
<evidence type="ECO:0008006" key="4">
    <source>
        <dbReference type="Google" id="ProtNLM"/>
    </source>
</evidence>
<organism evidence="2 3">
    <name type="scientific">Pseudokineococcus basanitobsidens</name>
    <dbReference type="NCBI Taxonomy" id="1926649"/>
    <lineage>
        <taxon>Bacteria</taxon>
        <taxon>Bacillati</taxon>
        <taxon>Actinomycetota</taxon>
        <taxon>Actinomycetes</taxon>
        <taxon>Kineosporiales</taxon>
        <taxon>Kineosporiaceae</taxon>
        <taxon>Pseudokineococcus</taxon>
    </lineage>
</organism>
<name>A0ABU8RKQ0_9ACTN</name>
<feature type="region of interest" description="Disordered" evidence="1">
    <location>
        <begin position="210"/>
        <end position="230"/>
    </location>
</feature>
<protein>
    <recommendedName>
        <fullName evidence="4">HEAT repeat protein</fullName>
    </recommendedName>
</protein>
<evidence type="ECO:0000256" key="1">
    <source>
        <dbReference type="SAM" id="MobiDB-lite"/>
    </source>
</evidence>
<comment type="caution">
    <text evidence="2">The sequence shown here is derived from an EMBL/GenBank/DDBJ whole genome shotgun (WGS) entry which is preliminary data.</text>
</comment>
<accession>A0ABU8RKQ0</accession>
<dbReference type="Proteomes" id="UP001387100">
    <property type="component" value="Unassembled WGS sequence"/>
</dbReference>
<reference evidence="2 3" key="1">
    <citation type="journal article" date="2017" name="Int. J. Syst. Evol. Microbiol.">
        <title>Pseudokineococcus basanitobsidens sp. nov., isolated from volcanic rock.</title>
        <authorList>
            <person name="Lee D.W."/>
            <person name="Park M.Y."/>
            <person name="Kim J.J."/>
            <person name="Kim B.S."/>
        </authorList>
    </citation>
    <scope>NUCLEOTIDE SEQUENCE [LARGE SCALE GENOMIC DNA]</scope>
    <source>
        <strain evidence="2 3">DSM 103726</strain>
    </source>
</reference>
<gene>
    <name evidence="2" type="ORF">WDZ17_09520</name>
</gene>
<sequence>MARRRAALPDDLSTVGADALHAALRNARGGDRDRLVGRVVAAGETGDRLLAEVLPLVAPSLAGMVAAGLGDVRGPYGDAVLRSAVDVTGPGTSDLRCSAVLSLAKRGGQQASADLARAWGARDWGTRMYALHCLAATGDGRVLEEVSTWLGRRLGGARTRVMGMPTDVVLGVVYVLRHADTDGTERLRRLLRRRWERLDPDEQEWLELRWPGAAPGGPDAPASDGAGTPDREALRAEVAADALFAASDWSGRWDDEEWSSVTTLVPDGDGGLTLVTVDHVSADAEAVHALLDVFVSGQDRGEDSTGPGR</sequence>
<evidence type="ECO:0000313" key="3">
    <source>
        <dbReference type="Proteomes" id="UP001387100"/>
    </source>
</evidence>
<evidence type="ECO:0000313" key="2">
    <source>
        <dbReference type="EMBL" id="MEJ5945528.1"/>
    </source>
</evidence>
<feature type="compositionally biased region" description="Low complexity" evidence="1">
    <location>
        <begin position="211"/>
        <end position="228"/>
    </location>
</feature>
<keyword evidence="3" id="KW-1185">Reference proteome</keyword>
<dbReference type="EMBL" id="JBBIAA010000009">
    <property type="protein sequence ID" value="MEJ5945528.1"/>
    <property type="molecule type" value="Genomic_DNA"/>
</dbReference>